<keyword evidence="1" id="KW-0472">Membrane</keyword>
<dbReference type="EMBL" id="GBXM01084006">
    <property type="protein sequence ID" value="JAH24571.1"/>
    <property type="molecule type" value="Transcribed_RNA"/>
</dbReference>
<dbReference type="AlphaFoldDB" id="A0A0E9R5Y0"/>
<keyword evidence="1" id="KW-0812">Transmembrane</keyword>
<accession>A0A0E9R5Y0</accession>
<protein>
    <submittedName>
        <fullName evidence="2">Uncharacterized protein</fullName>
    </submittedName>
</protein>
<organism evidence="2">
    <name type="scientific">Anguilla anguilla</name>
    <name type="common">European freshwater eel</name>
    <name type="synonym">Muraena anguilla</name>
    <dbReference type="NCBI Taxonomy" id="7936"/>
    <lineage>
        <taxon>Eukaryota</taxon>
        <taxon>Metazoa</taxon>
        <taxon>Chordata</taxon>
        <taxon>Craniata</taxon>
        <taxon>Vertebrata</taxon>
        <taxon>Euteleostomi</taxon>
        <taxon>Actinopterygii</taxon>
        <taxon>Neopterygii</taxon>
        <taxon>Teleostei</taxon>
        <taxon>Anguilliformes</taxon>
        <taxon>Anguillidae</taxon>
        <taxon>Anguilla</taxon>
    </lineage>
</organism>
<evidence type="ECO:0000256" key="1">
    <source>
        <dbReference type="SAM" id="Phobius"/>
    </source>
</evidence>
<evidence type="ECO:0000313" key="2">
    <source>
        <dbReference type="EMBL" id="JAH24571.1"/>
    </source>
</evidence>
<proteinExistence type="predicted"/>
<keyword evidence="1" id="KW-1133">Transmembrane helix</keyword>
<name>A0A0E9R5Y0_ANGAN</name>
<sequence>MKKPTYTGLHIFALVNITWPLLITHKWDHVKKYADLNLLHRPKL</sequence>
<reference evidence="2" key="2">
    <citation type="journal article" date="2015" name="Fish Shellfish Immunol.">
        <title>Early steps in the European eel (Anguilla anguilla)-Vibrio vulnificus interaction in the gills: Role of the RtxA13 toxin.</title>
        <authorList>
            <person name="Callol A."/>
            <person name="Pajuelo D."/>
            <person name="Ebbesson L."/>
            <person name="Teles M."/>
            <person name="MacKenzie S."/>
            <person name="Amaro C."/>
        </authorList>
    </citation>
    <scope>NUCLEOTIDE SEQUENCE</scope>
</reference>
<reference evidence="2" key="1">
    <citation type="submission" date="2014-11" db="EMBL/GenBank/DDBJ databases">
        <authorList>
            <person name="Amaro Gonzalez C."/>
        </authorList>
    </citation>
    <scope>NUCLEOTIDE SEQUENCE</scope>
</reference>
<feature type="transmembrane region" description="Helical" evidence="1">
    <location>
        <begin position="6"/>
        <end position="23"/>
    </location>
</feature>